<evidence type="ECO:0000256" key="5">
    <source>
        <dbReference type="PROSITE-ProRule" id="PRU00221"/>
    </source>
</evidence>
<feature type="repeat" description="WD" evidence="5">
    <location>
        <begin position="191"/>
        <end position="232"/>
    </location>
</feature>
<feature type="compositionally biased region" description="Basic residues" evidence="7">
    <location>
        <begin position="1697"/>
        <end position="1735"/>
    </location>
</feature>
<dbReference type="SMART" id="SM00297">
    <property type="entry name" value="BROMO"/>
    <property type="match status" value="2"/>
</dbReference>
<dbReference type="EMBL" id="CP111017">
    <property type="protein sequence ID" value="WAR06854.1"/>
    <property type="molecule type" value="Genomic_DNA"/>
</dbReference>
<feature type="region of interest" description="Disordered" evidence="7">
    <location>
        <begin position="833"/>
        <end position="966"/>
    </location>
</feature>
<feature type="compositionally biased region" description="Basic residues" evidence="7">
    <location>
        <begin position="1823"/>
        <end position="1836"/>
    </location>
</feature>
<dbReference type="InterPro" id="IPR001487">
    <property type="entry name" value="Bromodomain"/>
</dbReference>
<dbReference type="CDD" id="cd05529">
    <property type="entry name" value="Bromo_WDR9_I_like"/>
    <property type="match status" value="1"/>
</dbReference>
<feature type="compositionally biased region" description="Acidic residues" evidence="7">
    <location>
        <begin position="839"/>
        <end position="851"/>
    </location>
</feature>
<dbReference type="PROSITE" id="PS50014">
    <property type="entry name" value="BROMODOMAIN_2"/>
    <property type="match status" value="2"/>
</dbReference>
<accession>A0ABY7ECF5</accession>
<dbReference type="PANTHER" id="PTHR16266">
    <property type="entry name" value="WD REPEAT DOMAIN 9"/>
    <property type="match status" value="1"/>
</dbReference>
<evidence type="ECO:0000256" key="1">
    <source>
        <dbReference type="ARBA" id="ARBA00022574"/>
    </source>
</evidence>
<feature type="compositionally biased region" description="Basic residues" evidence="7">
    <location>
        <begin position="1627"/>
        <end position="1636"/>
    </location>
</feature>
<dbReference type="PROSITE" id="PS00678">
    <property type="entry name" value="WD_REPEATS_1"/>
    <property type="match status" value="1"/>
</dbReference>
<proteinExistence type="predicted"/>
<reference evidence="9" key="1">
    <citation type="submission" date="2022-11" db="EMBL/GenBank/DDBJ databases">
        <title>Centuries of genome instability and evolution in soft-shell clam transmissible cancer (bioRxiv).</title>
        <authorList>
            <person name="Hart S.F.M."/>
            <person name="Yonemitsu M.A."/>
            <person name="Giersch R.M."/>
            <person name="Beal B.F."/>
            <person name="Arriagada G."/>
            <person name="Davis B.W."/>
            <person name="Ostrander E.A."/>
            <person name="Goff S.P."/>
            <person name="Metzger M.J."/>
        </authorList>
    </citation>
    <scope>NUCLEOTIDE SEQUENCE</scope>
    <source>
        <strain evidence="9">MELC-2E11</strain>
        <tissue evidence="9">Siphon/mantle</tissue>
    </source>
</reference>
<feature type="compositionally biased region" description="Polar residues" evidence="7">
    <location>
        <begin position="1571"/>
        <end position="1596"/>
    </location>
</feature>
<keyword evidence="10" id="KW-1185">Reference proteome</keyword>
<dbReference type="Pfam" id="PF25437">
    <property type="entry name" value="BRWD1_N"/>
    <property type="match status" value="1"/>
</dbReference>
<feature type="compositionally biased region" description="Low complexity" evidence="7">
    <location>
        <begin position="1750"/>
        <end position="1759"/>
    </location>
</feature>
<dbReference type="Pfam" id="PF00400">
    <property type="entry name" value="WD40"/>
    <property type="match status" value="6"/>
</dbReference>
<feature type="domain" description="Bromo" evidence="8">
    <location>
        <begin position="1218"/>
        <end position="1288"/>
    </location>
</feature>
<feature type="compositionally biased region" description="Acidic residues" evidence="7">
    <location>
        <begin position="1740"/>
        <end position="1749"/>
    </location>
</feature>
<dbReference type="Gene3D" id="1.20.920.10">
    <property type="entry name" value="Bromodomain-like"/>
    <property type="match status" value="2"/>
</dbReference>
<feature type="compositionally biased region" description="Basic and acidic residues" evidence="7">
    <location>
        <begin position="1534"/>
        <end position="1546"/>
    </location>
</feature>
<dbReference type="InterPro" id="IPR052060">
    <property type="entry name" value="Bromo_WD_repeat"/>
</dbReference>
<keyword evidence="6" id="KW-0175">Coiled coil</keyword>
<evidence type="ECO:0000256" key="7">
    <source>
        <dbReference type="SAM" id="MobiDB-lite"/>
    </source>
</evidence>
<feature type="compositionally biased region" description="Basic residues" evidence="7">
    <location>
        <begin position="1511"/>
        <end position="1524"/>
    </location>
</feature>
<dbReference type="PRINTS" id="PR00503">
    <property type="entry name" value="BROMODOMAIN"/>
</dbReference>
<dbReference type="InterPro" id="IPR036427">
    <property type="entry name" value="Bromodomain-like_sf"/>
</dbReference>
<dbReference type="InterPro" id="IPR015943">
    <property type="entry name" value="WD40/YVTN_repeat-like_dom_sf"/>
</dbReference>
<name>A0ABY7ECF5_MYAAR</name>
<organism evidence="9 10">
    <name type="scientific">Mya arenaria</name>
    <name type="common">Soft-shell clam</name>
    <dbReference type="NCBI Taxonomy" id="6604"/>
    <lineage>
        <taxon>Eukaryota</taxon>
        <taxon>Metazoa</taxon>
        <taxon>Spiralia</taxon>
        <taxon>Lophotrochozoa</taxon>
        <taxon>Mollusca</taxon>
        <taxon>Bivalvia</taxon>
        <taxon>Autobranchia</taxon>
        <taxon>Heteroconchia</taxon>
        <taxon>Euheterodonta</taxon>
        <taxon>Imparidentia</taxon>
        <taxon>Neoheterodontei</taxon>
        <taxon>Myida</taxon>
        <taxon>Myoidea</taxon>
        <taxon>Myidae</taxon>
        <taxon>Mya</taxon>
    </lineage>
</organism>
<keyword evidence="1 5" id="KW-0853">WD repeat</keyword>
<dbReference type="SMART" id="SM00320">
    <property type="entry name" value="WD40"/>
    <property type="match status" value="7"/>
</dbReference>
<feature type="compositionally biased region" description="Acidic residues" evidence="7">
    <location>
        <begin position="1607"/>
        <end position="1616"/>
    </location>
</feature>
<feature type="compositionally biased region" description="Basic residues" evidence="7">
    <location>
        <begin position="945"/>
        <end position="956"/>
    </location>
</feature>
<dbReference type="PROSITE" id="PS00633">
    <property type="entry name" value="BROMODOMAIN_1"/>
    <property type="match status" value="1"/>
</dbReference>
<dbReference type="Pfam" id="PF00439">
    <property type="entry name" value="Bromodomain"/>
    <property type="match status" value="2"/>
</dbReference>
<feature type="region of interest" description="Disordered" evidence="7">
    <location>
        <begin position="1328"/>
        <end position="1364"/>
    </location>
</feature>
<dbReference type="InterPro" id="IPR057451">
    <property type="entry name" value="BRWD/PHIP_AD"/>
</dbReference>
<dbReference type="InterPro" id="IPR036322">
    <property type="entry name" value="WD40_repeat_dom_sf"/>
</dbReference>
<feature type="compositionally biased region" description="Low complexity" evidence="7">
    <location>
        <begin position="1812"/>
        <end position="1822"/>
    </location>
</feature>
<sequence length="1905" mass="214699">MSGYIVSKKNQSPIEWELYFLIERFLSSGPCKSAANVLRRELVERELEINKHIGGNHLLKICQRLGPLLDEKIRPHITGIGSLLGAGTQSLLRTEQDIQQTEWPPVTHLAQQNGRPKFPPHNMVVPNWLFVRRGMEMSGQSHFGHIIPTCMYARMQRLSRKLGHLSAVYCGADDNLVKIWWVVDSRLKATLRGHSAEITDMDVNYENTLLASGSCDRTIRVWCLQTRAPTAVLQGHTGMITSVQFSPMVRGNRRYLASTGGDACVCFWEWTANDNVFNARPVKYVEKSRAGAQVLCSSFSPGGMFYAAGSTDNVIRMYHFHAGYPEKIGELEKHTDRVDSICYANHDNRFLSGSKDGTARIWKFERNEWRNIVLDMSIKLPEMSVDSDERKQSGSRIPGSEETVPPKLRVTMVAWSSDDKLVITAVNDHVIKVWCSFTGRLVHELKGHTDEVFVLESCKSDHRIILSAGHDGNIIVWNIINGSQVRQFFNQIEGQGHGAVFDCKLASDGGSFIATDSHGHMMIYGHASPEKYSAVPNDVFFHTDYRPLMRDSNNYVLDEQTQQAPHLMPPPFLVDIDGNPYPPLLQRLVPGRESVRDEQLIPEFHVNEEGEQEVVGDRVLEEPALPLPPPEGQGQEVSPAPVSGENNPGARPSIDQLIEQLQREQDQRLASTRRTPMGSPPPPPQLGSPRPRAGPSRSNSVVAGVSTAGGSHMVGMRRVGETEGVRQSLGNMQVSTPRDLAALTRRIVVKGLDSAVLRKSEELRIALADHEIKQYNNERRKKSLEEPVDFGIQTRKKKKNRHGYTTRANLDDDAATNRLTRLALYDTDEEIRSGAGSDMWEEEEILDDPGDSSDYSDWCMDTGSNLQPPQRKSTRVRKRRRLTSSEFEDSDDTSMPDSQPASREGSQTRRREGSLIPGGQTRSREGSQARGKALARKSETGKAPVQKKRKSLKKKQSAREAAMLPGKSAEEIQDLVARFRPSDWLTDVIPRKQPYFPQMGDEVVYLRQGHELYVKAVERRKVYPIDSSKGQPWHKYPSLKEKELVRIVGIRYEVLKTGTRLCCLKLNYIDPVTLRNTSGSFNIKYHDMTDVVDFLVIKQNYDIAMARKWGPGSRFRSMIDDSWWMGIIEEQIPFQAEYPDSLFQCFKVRWDNAEREFLSPWDLEPMEESRPPSVIGGGVLVTPEELKGLMYKPRSSEWPGGPMDQECDRIVHGWEQVMGHSIAEPFLTPVDLNAFPSYAVTIEYPMDLNTIKRRLENRFYRRVTALQFDLRYIESNAKTFNEPNSQIVKSAQILCDALLKFIGDVDSSDPCQLINKLVHGRKIHWSSDSGEATEDYDTPGTSTHKHPQDDATPGTSKSSRRRRHLSVVGVNPDGWKVECQQLMATIMQCEDSEPFRTPVNIDEYPDYYAVIENPMDLGIVGEKLEGGEYTDPTQLARDMAHIFSNSKFYNTNKRSRIYTMTLRLSAMFDSHMKEIISTWRKAIKKSGHGYPPHDSDVDITSIPPSKQHASNARKRPLRERRSVRRPVGYLFSDGENHDFPEPKPDYTDDDFEIDLEPKRSPKKKAPVQRSKPANSQGSEQDNSGSVYSTRARTGTLKTRKYTNEGFFTDEEEEDIESVISDSAKAKGSQKKQRSIKKTQESSNSDTEIEETLPTSIRSRVTQVKSEVATNIRGDSEPDSEGESSDSATESDSEPVKRKPTRGRQKGKQPARSPKKGKSKAHSRKMKGTGRKKKWQRNNASEEEINEESDGNTTSNTKSSSDSEEGWETDSIEHNPLPQTRGSQKSSCVQHISEQSESSDSGPPRKRSKIKASGKGLSNGSRSKGNRSTRNRGRRTVKYKEESGNSESEMESSVTASSRERVRKPTARVKYNEDSGNSESETESSVTVSSRGRVRKPTARARAMLY</sequence>
<dbReference type="SUPFAM" id="SSF47370">
    <property type="entry name" value="Bromodomain"/>
    <property type="match status" value="2"/>
</dbReference>
<feature type="repeat" description="WD" evidence="5">
    <location>
        <begin position="445"/>
        <end position="487"/>
    </location>
</feature>
<dbReference type="PROSITE" id="PS50082">
    <property type="entry name" value="WD_REPEATS_2"/>
    <property type="match status" value="5"/>
</dbReference>
<dbReference type="InterPro" id="IPR057452">
    <property type="entry name" value="BRWD/PHIP_N"/>
</dbReference>
<dbReference type="InterPro" id="IPR019775">
    <property type="entry name" value="WD40_repeat_CS"/>
</dbReference>
<dbReference type="PROSITE" id="PS50294">
    <property type="entry name" value="WD_REPEATS_REGION"/>
    <property type="match status" value="3"/>
</dbReference>
<feature type="compositionally biased region" description="Low complexity" evidence="7">
    <location>
        <begin position="1874"/>
        <end position="1890"/>
    </location>
</feature>
<evidence type="ECO:0000256" key="6">
    <source>
        <dbReference type="SAM" id="Coils"/>
    </source>
</evidence>
<feature type="domain" description="Bromo" evidence="8">
    <location>
        <begin position="1387"/>
        <end position="1457"/>
    </location>
</feature>
<dbReference type="SUPFAM" id="SSF50978">
    <property type="entry name" value="WD40 repeat-like"/>
    <property type="match status" value="1"/>
</dbReference>
<evidence type="ECO:0000259" key="8">
    <source>
        <dbReference type="PROSITE" id="PS50014"/>
    </source>
</evidence>
<evidence type="ECO:0000256" key="2">
    <source>
        <dbReference type="ARBA" id="ARBA00022737"/>
    </source>
</evidence>
<evidence type="ECO:0000256" key="3">
    <source>
        <dbReference type="ARBA" id="ARBA00023117"/>
    </source>
</evidence>
<feature type="repeat" description="WD" evidence="5">
    <location>
        <begin position="410"/>
        <end position="434"/>
    </location>
</feature>
<dbReference type="Proteomes" id="UP001164746">
    <property type="component" value="Chromosome 6"/>
</dbReference>
<feature type="compositionally biased region" description="Polar residues" evidence="7">
    <location>
        <begin position="1776"/>
        <end position="1800"/>
    </location>
</feature>
<dbReference type="PANTHER" id="PTHR16266:SF17">
    <property type="entry name" value="BRWD3"/>
    <property type="match status" value="1"/>
</dbReference>
<feature type="repeat" description="WD" evidence="5">
    <location>
        <begin position="331"/>
        <end position="372"/>
    </location>
</feature>
<gene>
    <name evidence="9" type="ORF">MAR_016812</name>
</gene>
<evidence type="ECO:0000313" key="10">
    <source>
        <dbReference type="Proteomes" id="UP001164746"/>
    </source>
</evidence>
<feature type="compositionally biased region" description="Basic residues" evidence="7">
    <location>
        <begin position="872"/>
        <end position="882"/>
    </location>
</feature>
<keyword evidence="3 4" id="KW-0103">Bromodomain</keyword>
<evidence type="ECO:0000256" key="4">
    <source>
        <dbReference type="PROSITE-ProRule" id="PRU00035"/>
    </source>
</evidence>
<dbReference type="InterPro" id="IPR018359">
    <property type="entry name" value="Bromodomain_CS"/>
</dbReference>
<feature type="compositionally biased region" description="Acidic residues" evidence="7">
    <location>
        <begin position="1676"/>
        <end position="1692"/>
    </location>
</feature>
<feature type="repeat" description="WD" evidence="5">
    <location>
        <begin position="233"/>
        <end position="278"/>
    </location>
</feature>
<dbReference type="Gene3D" id="2.130.10.10">
    <property type="entry name" value="YVTN repeat-like/Quinoprotein amine dehydrogenase"/>
    <property type="match status" value="2"/>
</dbReference>
<feature type="region of interest" description="Disordered" evidence="7">
    <location>
        <begin position="1485"/>
        <end position="1905"/>
    </location>
</feature>
<feature type="region of interest" description="Disordered" evidence="7">
    <location>
        <begin position="622"/>
        <end position="713"/>
    </location>
</feature>
<feature type="coiled-coil region" evidence="6">
    <location>
        <begin position="758"/>
        <end position="785"/>
    </location>
</feature>
<evidence type="ECO:0000313" key="9">
    <source>
        <dbReference type="EMBL" id="WAR06854.1"/>
    </source>
</evidence>
<dbReference type="InterPro" id="IPR001680">
    <property type="entry name" value="WD40_rpt"/>
</dbReference>
<dbReference type="CDD" id="cd00200">
    <property type="entry name" value="WD40"/>
    <property type="match status" value="1"/>
</dbReference>
<feature type="compositionally biased region" description="Polar residues" evidence="7">
    <location>
        <begin position="895"/>
        <end position="905"/>
    </location>
</feature>
<feature type="compositionally biased region" description="Polar residues" evidence="7">
    <location>
        <begin position="1652"/>
        <end position="1668"/>
    </location>
</feature>
<protein>
    <submittedName>
        <fullName evidence="9">PHIP-like protein</fullName>
    </submittedName>
</protein>
<dbReference type="Pfam" id="PF25313">
    <property type="entry name" value="BRWD_AD"/>
    <property type="match status" value="1"/>
</dbReference>
<keyword evidence="2" id="KW-0677">Repeat</keyword>